<proteinExistence type="predicted"/>
<evidence type="ECO:0000256" key="1">
    <source>
        <dbReference type="SAM" id="MobiDB-lite"/>
    </source>
</evidence>
<comment type="caution">
    <text evidence="2">The sequence shown here is derived from an EMBL/GenBank/DDBJ whole genome shotgun (WGS) entry which is preliminary data.</text>
</comment>
<name>A0A4R8WPI9_9MICO</name>
<feature type="compositionally biased region" description="Basic and acidic residues" evidence="1">
    <location>
        <begin position="70"/>
        <end position="95"/>
    </location>
</feature>
<dbReference type="Proteomes" id="UP000298412">
    <property type="component" value="Unassembled WGS sequence"/>
</dbReference>
<sequence length="370" mass="38769">MEPKRFLLEGATLEGLKARILSEHGADARIVAAECVTVGGIRGFFARRHFEVTVEVPERRRRGAHARFGLQDRREPQDRRDRRDRRDPQGRRDPPDQPDLQARLGIAALLDDADEAEARLQTSPELTLSTDSADFAHLMDELTFQAEPDPAPIVLTATRVRAAGTDVGPMEAQPAAQPAAQLAPPPTPVTRVPRPLSGHGDLVVLVGLPDAALQVARSMALNGAGEVLVAGAVRSDEGERADDRRTALSARARGVERGLTAFVAYGLGGNLADSVTLVAALADTLAPIGADQVWLVVEAGRKPSDTGRWAAALAAITQIDAVAVVGASTTGTPGTVDELGLPIGWVDGAPATATTLAGVPSLPGLADGSR</sequence>
<dbReference type="OrthoDB" id="3700292at2"/>
<dbReference type="EMBL" id="SOFP01000072">
    <property type="protein sequence ID" value="TFC10998.1"/>
    <property type="molecule type" value="Genomic_DNA"/>
</dbReference>
<reference evidence="2 3" key="1">
    <citation type="submission" date="2019-03" db="EMBL/GenBank/DDBJ databases">
        <title>Genomics of glacier-inhabiting Cryobacterium strains.</title>
        <authorList>
            <person name="Liu Q."/>
            <person name="Xin Y.-H."/>
        </authorList>
    </citation>
    <scope>NUCLEOTIDE SEQUENCE [LARGE SCALE GENOMIC DNA]</scope>
    <source>
        <strain evidence="2 3">MDT1-3</strain>
    </source>
</reference>
<organism evidence="2 3">
    <name type="scientific">Cryobacterium algoritolerans</name>
    <dbReference type="NCBI Taxonomy" id="1259184"/>
    <lineage>
        <taxon>Bacteria</taxon>
        <taxon>Bacillati</taxon>
        <taxon>Actinomycetota</taxon>
        <taxon>Actinomycetes</taxon>
        <taxon>Micrococcales</taxon>
        <taxon>Microbacteriaceae</taxon>
        <taxon>Cryobacterium</taxon>
    </lineage>
</organism>
<evidence type="ECO:0000313" key="2">
    <source>
        <dbReference type="EMBL" id="TFC10998.1"/>
    </source>
</evidence>
<evidence type="ECO:0000313" key="3">
    <source>
        <dbReference type="Proteomes" id="UP000298412"/>
    </source>
</evidence>
<keyword evidence="3" id="KW-1185">Reference proteome</keyword>
<accession>A0A4R8WPI9</accession>
<dbReference type="AlphaFoldDB" id="A0A4R8WPI9"/>
<feature type="region of interest" description="Disordered" evidence="1">
    <location>
        <begin position="63"/>
        <end position="100"/>
    </location>
</feature>
<protein>
    <submittedName>
        <fullName evidence="2">Uncharacterized protein</fullName>
    </submittedName>
</protein>
<gene>
    <name evidence="2" type="ORF">E3O19_14640</name>
</gene>
<dbReference type="RefSeq" id="WP_134568793.1">
    <property type="nucleotide sequence ID" value="NZ_SOFP01000072.1"/>
</dbReference>